<keyword evidence="2" id="KW-1003">Cell membrane</keyword>
<keyword evidence="5" id="KW-0547">Nucleotide-binding</keyword>
<dbReference type="Proteomes" id="UP001180453">
    <property type="component" value="Unassembled WGS sequence"/>
</dbReference>
<evidence type="ECO:0000256" key="5">
    <source>
        <dbReference type="ARBA" id="ARBA00022741"/>
    </source>
</evidence>
<proteinExistence type="inferred from homology"/>
<evidence type="ECO:0000256" key="7">
    <source>
        <dbReference type="ARBA" id="ARBA00022769"/>
    </source>
</evidence>
<dbReference type="PANTHER" id="PTHR43152:SF2">
    <property type="entry name" value="DRUG RESISTANCE ABC TRANSPORTER"/>
    <property type="match status" value="1"/>
</dbReference>
<comment type="similarity">
    <text evidence="12">Belongs to the ABC transporter superfamily. UvrA family.</text>
</comment>
<dbReference type="InterPro" id="IPR003439">
    <property type="entry name" value="ABC_transporter-like_ATP-bd"/>
</dbReference>
<evidence type="ECO:0000256" key="11">
    <source>
        <dbReference type="ARBA" id="ARBA00023204"/>
    </source>
</evidence>
<dbReference type="SMART" id="SM00382">
    <property type="entry name" value="AAA"/>
    <property type="match status" value="2"/>
</dbReference>
<sequence>MQSEALHASAPACVATDVIRVVGARENNLRNVSVDIPKKRITVFTGVSGSGKSSLVFDTIAAESQRQLNDTFSTFVRHRLPHHAQPNADSLENLCAAIVVDQRRLGGNARSTVGTATDILALIRLLFSRVGQPFVGYSNIFSFNHPDGMCPRCEGLGKVDTVAVDRLFDRQRSLNEGAIRFSAFAVGGYRWKRYVNSGLFDNDKPLKDYSDEEWQTLLHAQDVPVTNPGPGWPPTSRYEGVLPRIRRNFLNRNVDEIKGLDRTEWDRLVTAGPCPQCHGARLNEKVLSCRIDGRNIADWCALEVDELLAVVTQVGAPLAATMVPALASRLQHLVDIGLGYLNLGRGTNSLSGGESQRVKMVRYLGSSLSDMSYIFDEPSVGLHPRDVARLTGLLRHLRDKGNTVLVVEHDPDIIVAADHVIDMGPGAGDAGGRVVFEGSVAALRLADTPTGRCLARPVSVNAAPRTPSGWLPIEHANLHNLKDVSVSIPKGVMTVVTGVAGSGKSSLINGAFVRTYPEVVCIDQGAIGGSRRSNIATYTGIMDPIRWLFARANTASASLFSANSGGACPVCKGLGTTETDLAFMEPIVSICERCRGRRFTDEVLTYRMRGKNIGEILAMRVAEAKAFFDEPEIGPALERLDEVGLAYLSLGQPLSSLSGGERQRLKLATELGQSGRIYVFDEPTSGLHLSDIDRLFRLLDRLIERDATVVVIEHQLDMIARADWLIDMGPEAGRRGGRVMFAGTVTAMLATGSGDTAAHLRRYAGSAVAP</sequence>
<keyword evidence="4" id="KW-0677">Repeat</keyword>
<evidence type="ECO:0000256" key="12">
    <source>
        <dbReference type="ARBA" id="ARBA00038000"/>
    </source>
</evidence>
<evidence type="ECO:0000313" key="16">
    <source>
        <dbReference type="EMBL" id="MDR7272872.1"/>
    </source>
</evidence>
<protein>
    <recommendedName>
        <fullName evidence="13">UvrABC system protein A</fullName>
    </recommendedName>
    <alternativeName>
        <fullName evidence="14">Excinuclease ABC subunit A</fullName>
    </alternativeName>
</protein>
<dbReference type="PROSITE" id="PS50893">
    <property type="entry name" value="ABC_TRANSPORTER_2"/>
    <property type="match status" value="2"/>
</dbReference>
<keyword evidence="8" id="KW-0067">ATP-binding</keyword>
<comment type="subcellular location">
    <subcellularLocation>
        <location evidence="1">Cytoplasm</location>
    </subcellularLocation>
</comment>
<dbReference type="InterPro" id="IPR003593">
    <property type="entry name" value="AAA+_ATPase"/>
</dbReference>
<keyword evidence="2" id="KW-0472">Membrane</keyword>
<dbReference type="Gene3D" id="1.20.1580.10">
    <property type="entry name" value="ABC transporter ATPase like domain"/>
    <property type="match status" value="2"/>
</dbReference>
<comment type="caution">
    <text evidence="16">The sequence shown here is derived from an EMBL/GenBank/DDBJ whole genome shotgun (WGS) entry which is preliminary data.</text>
</comment>
<dbReference type="InterPro" id="IPR017871">
    <property type="entry name" value="ABC_transporter-like_CS"/>
</dbReference>
<dbReference type="RefSeq" id="WP_310272661.1">
    <property type="nucleotide sequence ID" value="NZ_JAVDXU010000006.1"/>
</dbReference>
<evidence type="ECO:0000259" key="15">
    <source>
        <dbReference type="PROSITE" id="PS50893"/>
    </source>
</evidence>
<keyword evidence="3" id="KW-0963">Cytoplasm</keyword>
<dbReference type="PROSITE" id="PS00211">
    <property type="entry name" value="ABC_TRANSPORTER_1"/>
    <property type="match status" value="2"/>
</dbReference>
<evidence type="ECO:0000256" key="4">
    <source>
        <dbReference type="ARBA" id="ARBA00022737"/>
    </source>
</evidence>
<evidence type="ECO:0000256" key="8">
    <source>
        <dbReference type="ARBA" id="ARBA00022840"/>
    </source>
</evidence>
<dbReference type="EMBL" id="JAVDXU010000006">
    <property type="protein sequence ID" value="MDR7272872.1"/>
    <property type="molecule type" value="Genomic_DNA"/>
</dbReference>
<dbReference type="Gene3D" id="1.10.8.280">
    <property type="entry name" value="ABC transporter ATPase domain-like"/>
    <property type="match status" value="1"/>
</dbReference>
<dbReference type="Pfam" id="PF00005">
    <property type="entry name" value="ABC_tran"/>
    <property type="match status" value="1"/>
</dbReference>
<gene>
    <name evidence="16" type="ORF">J2X20_005557</name>
</gene>
<dbReference type="InterPro" id="IPR027417">
    <property type="entry name" value="P-loop_NTPase"/>
</dbReference>
<evidence type="ECO:0000256" key="14">
    <source>
        <dbReference type="ARBA" id="ARBA00042156"/>
    </source>
</evidence>
<reference evidence="16 17" key="1">
    <citation type="submission" date="2023-07" db="EMBL/GenBank/DDBJ databases">
        <title>Sorghum-associated microbial communities from plants grown in Nebraska, USA.</title>
        <authorList>
            <person name="Schachtman D."/>
        </authorList>
    </citation>
    <scope>NUCLEOTIDE SEQUENCE [LARGE SCALE GENOMIC DNA]</scope>
    <source>
        <strain evidence="16 17">BE314</strain>
    </source>
</reference>
<keyword evidence="9" id="KW-0267">Excision nuclease</keyword>
<evidence type="ECO:0000256" key="2">
    <source>
        <dbReference type="ARBA" id="ARBA00022475"/>
    </source>
</evidence>
<keyword evidence="11" id="KW-0234">DNA repair</keyword>
<keyword evidence="6" id="KW-0227">DNA damage</keyword>
<accession>A0ABU1YVJ5</accession>
<keyword evidence="17" id="KW-1185">Reference proteome</keyword>
<feature type="domain" description="ABC transporter" evidence="15">
    <location>
        <begin position="13"/>
        <end position="450"/>
    </location>
</feature>
<evidence type="ECO:0000256" key="13">
    <source>
        <dbReference type="ARBA" id="ARBA00039316"/>
    </source>
</evidence>
<organism evidence="16 17">
    <name type="scientific">Roseateles saccharophilus</name>
    <name type="common">Pseudomonas saccharophila</name>
    <dbReference type="NCBI Taxonomy" id="304"/>
    <lineage>
        <taxon>Bacteria</taxon>
        <taxon>Pseudomonadati</taxon>
        <taxon>Pseudomonadota</taxon>
        <taxon>Betaproteobacteria</taxon>
        <taxon>Burkholderiales</taxon>
        <taxon>Sphaerotilaceae</taxon>
        <taxon>Roseateles</taxon>
    </lineage>
</organism>
<dbReference type="PANTHER" id="PTHR43152">
    <property type="entry name" value="UVRABC SYSTEM PROTEIN A"/>
    <property type="match status" value="1"/>
</dbReference>
<dbReference type="Gene3D" id="3.40.50.300">
    <property type="entry name" value="P-loop containing nucleotide triphosphate hydrolases"/>
    <property type="match status" value="3"/>
</dbReference>
<keyword evidence="7" id="KW-0228">DNA excision</keyword>
<evidence type="ECO:0000256" key="1">
    <source>
        <dbReference type="ARBA" id="ARBA00004496"/>
    </source>
</evidence>
<keyword evidence="10" id="KW-0238">DNA-binding</keyword>
<evidence type="ECO:0000256" key="10">
    <source>
        <dbReference type="ARBA" id="ARBA00023125"/>
    </source>
</evidence>
<feature type="domain" description="ABC transporter" evidence="15">
    <location>
        <begin position="455"/>
        <end position="761"/>
    </location>
</feature>
<name>A0ABU1YVJ5_ROSSA</name>
<dbReference type="CDD" id="cd03270">
    <property type="entry name" value="ABC_UvrA_I"/>
    <property type="match status" value="1"/>
</dbReference>
<evidence type="ECO:0000256" key="6">
    <source>
        <dbReference type="ARBA" id="ARBA00022763"/>
    </source>
</evidence>
<evidence type="ECO:0000256" key="9">
    <source>
        <dbReference type="ARBA" id="ARBA00022881"/>
    </source>
</evidence>
<dbReference type="SUPFAM" id="SSF52540">
    <property type="entry name" value="P-loop containing nucleoside triphosphate hydrolases"/>
    <property type="match status" value="2"/>
</dbReference>
<evidence type="ECO:0000313" key="17">
    <source>
        <dbReference type="Proteomes" id="UP001180453"/>
    </source>
</evidence>
<evidence type="ECO:0000256" key="3">
    <source>
        <dbReference type="ARBA" id="ARBA00022490"/>
    </source>
</evidence>